<proteinExistence type="predicted"/>
<accession>A0A0F9R4K2</accession>
<organism evidence="1">
    <name type="scientific">marine sediment metagenome</name>
    <dbReference type="NCBI Taxonomy" id="412755"/>
    <lineage>
        <taxon>unclassified sequences</taxon>
        <taxon>metagenomes</taxon>
        <taxon>ecological metagenomes</taxon>
    </lineage>
</organism>
<dbReference type="EMBL" id="LAZR01001061">
    <property type="protein sequence ID" value="KKN51505.1"/>
    <property type="molecule type" value="Genomic_DNA"/>
</dbReference>
<evidence type="ECO:0000313" key="1">
    <source>
        <dbReference type="EMBL" id="KKN51505.1"/>
    </source>
</evidence>
<dbReference type="AlphaFoldDB" id="A0A0F9R4K2"/>
<reference evidence="1" key="1">
    <citation type="journal article" date="2015" name="Nature">
        <title>Complex archaea that bridge the gap between prokaryotes and eukaryotes.</title>
        <authorList>
            <person name="Spang A."/>
            <person name="Saw J.H."/>
            <person name="Jorgensen S.L."/>
            <person name="Zaremba-Niedzwiedzka K."/>
            <person name="Martijn J."/>
            <person name="Lind A.E."/>
            <person name="van Eijk R."/>
            <person name="Schleper C."/>
            <person name="Guy L."/>
            <person name="Ettema T.J."/>
        </authorList>
    </citation>
    <scope>NUCLEOTIDE SEQUENCE</scope>
</reference>
<protein>
    <submittedName>
        <fullName evidence="1">Uncharacterized protein</fullName>
    </submittedName>
</protein>
<comment type="caution">
    <text evidence="1">The sequence shown here is derived from an EMBL/GenBank/DDBJ whole genome shotgun (WGS) entry which is preliminary data.</text>
</comment>
<gene>
    <name evidence="1" type="ORF">LCGC14_0621970</name>
</gene>
<sequence length="111" mass="12819">MTKEHCCQLECKKDAEWEIFTNKPHSDAAVCTEHVGELLTDAQEHRIFRIINDTLCPKPKKQLTVEEIIKELIFREVHNHEVDITCSVHPAELPGLRELLKKNGKLYMGDV</sequence>
<name>A0A0F9R4K2_9ZZZZ</name>